<dbReference type="GO" id="GO:0009279">
    <property type="term" value="C:cell outer membrane"/>
    <property type="evidence" value="ECO:0007669"/>
    <property type="project" value="UniProtKB-SubCell"/>
</dbReference>
<dbReference type="AlphaFoldDB" id="A0A2I0R3H5"/>
<evidence type="ECO:0000256" key="3">
    <source>
        <dbReference type="ARBA" id="ARBA00023237"/>
    </source>
</evidence>
<dbReference type="Proteomes" id="UP000236654">
    <property type="component" value="Unassembled WGS sequence"/>
</dbReference>
<dbReference type="InterPro" id="IPR006690">
    <property type="entry name" value="OMPA-like_CS"/>
</dbReference>
<dbReference type="SUPFAM" id="SSF103088">
    <property type="entry name" value="OmpA-like"/>
    <property type="match status" value="1"/>
</dbReference>
<keyword evidence="6" id="KW-1133">Transmembrane helix</keyword>
<dbReference type="InterPro" id="IPR050330">
    <property type="entry name" value="Bact_OuterMem_StrucFunc"/>
</dbReference>
<dbReference type="Gene3D" id="2.120.10.30">
    <property type="entry name" value="TolB, C-terminal domain"/>
    <property type="match status" value="1"/>
</dbReference>
<dbReference type="SUPFAM" id="SSF48452">
    <property type="entry name" value="TPR-like"/>
    <property type="match status" value="1"/>
</dbReference>
<dbReference type="OrthoDB" id="9792021at2"/>
<dbReference type="PROSITE" id="PS51123">
    <property type="entry name" value="OMPA_2"/>
    <property type="match status" value="1"/>
</dbReference>
<evidence type="ECO:0000259" key="7">
    <source>
        <dbReference type="PROSITE" id="PS51123"/>
    </source>
</evidence>
<organism evidence="8 9">
    <name type="scientific">Brumimicrobium salinarum</name>
    <dbReference type="NCBI Taxonomy" id="2058658"/>
    <lineage>
        <taxon>Bacteria</taxon>
        <taxon>Pseudomonadati</taxon>
        <taxon>Bacteroidota</taxon>
        <taxon>Flavobacteriia</taxon>
        <taxon>Flavobacteriales</taxon>
        <taxon>Crocinitomicaceae</taxon>
        <taxon>Brumimicrobium</taxon>
    </lineage>
</organism>
<dbReference type="InterPro" id="IPR011659">
    <property type="entry name" value="WD40"/>
</dbReference>
<dbReference type="EMBL" id="PJNI01000005">
    <property type="protein sequence ID" value="PKR81099.1"/>
    <property type="molecule type" value="Genomic_DNA"/>
</dbReference>
<dbReference type="InterPro" id="IPR036737">
    <property type="entry name" value="OmpA-like_sf"/>
</dbReference>
<accession>A0A2I0R3H5</accession>
<evidence type="ECO:0000256" key="4">
    <source>
        <dbReference type="PROSITE-ProRule" id="PRU00473"/>
    </source>
</evidence>
<dbReference type="PRINTS" id="PR01021">
    <property type="entry name" value="OMPADOMAIN"/>
</dbReference>
<proteinExistence type="predicted"/>
<keyword evidence="6" id="KW-0812">Transmembrane</keyword>
<sequence length="724" mass="80891">MVHARTGIKQMSWGQNLVENMQLKIVDTKKMMKMKTINIYILLSFMFVSGIISAQNVEFKRGNFKDDIDGYKAATDAIDRGVPFFEEGSLAIFEVRPPGLAFKKALKNFEEAQAFNPDNALNNFRIGVCYIHSTSPYKAIPYLKKAYELDPECDPFLYYYYGNAMQLENEYDKALKAYQKFEDNYRKSDNFNKFVSMHKREVRAAKKFNNDPVRCWVDNVSAINSEYDEIAPAITTDGADIIFSSNRPNDHQPNEVGEYDHDIYSSYNDNGEWQKVKSIPGNVNSSLDDIVNNLSYDGTRMLLHKDNEGQTDIYETELKGAHWGAPEILPFQISSKKTNDMYASYSHDGYNITFARGNENNSKGTNIMFSGMQSKMQKNYGTASLISSVSSPFNDGPVYMHIDGKTMYIASQGHESIGGYDIFVSHRTQGSWSKPENMGYPINTPYDDFFFASTANGKFAYISSNRPGGAGGFDIYKVTFWGAPKQPIVDIEDYLLASVANPIKDPQIEDVVSINKVSLTVFKGKTIDALTNKPVEASIEITDNKSGQIIERFTTNSASGKFLLSLTAGKNYGIAVKADGYLFHSENFDIPDGSEYNLINKTIELKNIAVGSKIALRNIFFDVGKASLRSESNAELDRLVKLLKDVPSLKVEISGHTDNTGSASINNQLSQERAEAVVVYLKGKGIAANRLTAKGYGSTHPVASNKSAQGRQENRRTEFEIIEN</sequence>
<comment type="subcellular location">
    <subcellularLocation>
        <location evidence="1">Cell outer membrane</location>
    </subcellularLocation>
</comment>
<keyword evidence="2 4" id="KW-0472">Membrane</keyword>
<protein>
    <recommendedName>
        <fullName evidence="7">OmpA-like domain-containing protein</fullName>
    </recommendedName>
</protein>
<evidence type="ECO:0000256" key="5">
    <source>
        <dbReference type="SAM" id="MobiDB-lite"/>
    </source>
</evidence>
<feature type="domain" description="OmpA-like" evidence="7">
    <location>
        <begin position="610"/>
        <end position="724"/>
    </location>
</feature>
<dbReference type="Gene3D" id="2.60.40.1120">
    <property type="entry name" value="Carboxypeptidase-like, regulatory domain"/>
    <property type="match status" value="1"/>
</dbReference>
<evidence type="ECO:0000256" key="2">
    <source>
        <dbReference type="ARBA" id="ARBA00023136"/>
    </source>
</evidence>
<evidence type="ECO:0000256" key="6">
    <source>
        <dbReference type="SAM" id="Phobius"/>
    </source>
</evidence>
<dbReference type="PANTHER" id="PTHR30329">
    <property type="entry name" value="STATOR ELEMENT OF FLAGELLAR MOTOR COMPLEX"/>
    <property type="match status" value="1"/>
</dbReference>
<dbReference type="Gene3D" id="3.30.1330.60">
    <property type="entry name" value="OmpA-like domain"/>
    <property type="match status" value="1"/>
</dbReference>
<feature type="compositionally biased region" description="Polar residues" evidence="5">
    <location>
        <begin position="701"/>
        <end position="711"/>
    </location>
</feature>
<dbReference type="InterPro" id="IPR011042">
    <property type="entry name" value="6-blade_b-propeller_TolB-like"/>
</dbReference>
<dbReference type="CDD" id="cd07185">
    <property type="entry name" value="OmpA_C-like"/>
    <property type="match status" value="1"/>
</dbReference>
<name>A0A2I0R3H5_9FLAO</name>
<dbReference type="InterPro" id="IPR006665">
    <property type="entry name" value="OmpA-like"/>
</dbReference>
<dbReference type="PANTHER" id="PTHR30329:SF21">
    <property type="entry name" value="LIPOPROTEIN YIAD-RELATED"/>
    <property type="match status" value="1"/>
</dbReference>
<keyword evidence="3" id="KW-0998">Cell outer membrane</keyword>
<dbReference type="SUPFAM" id="SSF82171">
    <property type="entry name" value="DPP6 N-terminal domain-like"/>
    <property type="match status" value="1"/>
</dbReference>
<dbReference type="Gene3D" id="1.25.40.10">
    <property type="entry name" value="Tetratricopeptide repeat domain"/>
    <property type="match status" value="1"/>
</dbReference>
<evidence type="ECO:0000313" key="9">
    <source>
        <dbReference type="Proteomes" id="UP000236654"/>
    </source>
</evidence>
<reference evidence="8 9" key="1">
    <citation type="submission" date="2017-12" db="EMBL/GenBank/DDBJ databases">
        <title>The draft genome sequence of Brumimicrobium saltpan LHR20.</title>
        <authorList>
            <person name="Do Z.-J."/>
            <person name="Luo H.-R."/>
        </authorList>
    </citation>
    <scope>NUCLEOTIDE SEQUENCE [LARGE SCALE GENOMIC DNA]</scope>
    <source>
        <strain evidence="8 9">LHR20</strain>
    </source>
</reference>
<dbReference type="Pfam" id="PF07676">
    <property type="entry name" value="PD40"/>
    <property type="match status" value="3"/>
</dbReference>
<feature type="transmembrane region" description="Helical" evidence="6">
    <location>
        <begin position="37"/>
        <end position="54"/>
    </location>
</feature>
<keyword evidence="9" id="KW-1185">Reference proteome</keyword>
<feature type="region of interest" description="Disordered" evidence="5">
    <location>
        <begin position="697"/>
        <end position="716"/>
    </location>
</feature>
<dbReference type="PROSITE" id="PS01068">
    <property type="entry name" value="OMPA_1"/>
    <property type="match status" value="1"/>
</dbReference>
<dbReference type="InterPro" id="IPR006664">
    <property type="entry name" value="OMP_bac"/>
</dbReference>
<evidence type="ECO:0000313" key="8">
    <source>
        <dbReference type="EMBL" id="PKR81099.1"/>
    </source>
</evidence>
<gene>
    <name evidence="8" type="ORF">CW751_05815</name>
</gene>
<comment type="caution">
    <text evidence="8">The sequence shown here is derived from an EMBL/GenBank/DDBJ whole genome shotgun (WGS) entry which is preliminary data.</text>
</comment>
<dbReference type="InterPro" id="IPR011990">
    <property type="entry name" value="TPR-like_helical_dom_sf"/>
</dbReference>
<evidence type="ECO:0000256" key="1">
    <source>
        <dbReference type="ARBA" id="ARBA00004442"/>
    </source>
</evidence>
<dbReference type="Pfam" id="PF00691">
    <property type="entry name" value="OmpA"/>
    <property type="match status" value="1"/>
</dbReference>